<evidence type="ECO:0000313" key="2">
    <source>
        <dbReference type="Proteomes" id="UP000702209"/>
    </source>
</evidence>
<sequence>MTGTLSRSDTGPTVLTESGRRNLVVLRAGDESLHEQWLAGPHPRTWDLVVSYFGDDPDRYRVADVTRIDRKGPKWPALHHVLTVDLAEVLDRYDYVWLPDDDLAADTSSINELFQYAAQHRLALTQPALTEDSYYSHEITLVDRRFVLRHTNFVEIMAPCFSREFLRRCLPTFDATQTGWGLDFHWPRFITDSTAIAIVDAVTVRHTRPVGGPNYAAARASGIDTWAEYCEYLLTHEISDLTPRVHRGVGAPNRPAGTLEPTAICVTIDRWRPELAGWIDFHSAQAELTIVYTDDPDVRAALSAVRGERPVSLRDHAAPTDDTVPREVANIADAAATAEAAGMQWLLPLGPDEVFYDDGRRRWQIPGAGQVTFIGHEAIPSPVPVTDPIHECTVFRVSGRSPFLDTPANRSAVRLGPAVAPVDEYGFTGFDGVHGTVTAPMILHYPYPSFESWLARAEEVAEVGGSKARHFAHHSRDLLQVALAHGELSGARACFQAGIPSDGMVDRMLLAGELMRAEPLRLMRGPTGARAATGSR</sequence>
<evidence type="ECO:0000313" key="1">
    <source>
        <dbReference type="EMBL" id="MBF6301273.1"/>
    </source>
</evidence>
<keyword evidence="2" id="KW-1185">Reference proteome</keyword>
<name>A0ABS0D2E9_9NOCA</name>
<dbReference type="SUPFAM" id="SSF53448">
    <property type="entry name" value="Nucleotide-diphospho-sugar transferases"/>
    <property type="match status" value="1"/>
</dbReference>
<organism evidence="1 2">
    <name type="scientific">Nocardia amamiensis</name>
    <dbReference type="NCBI Taxonomy" id="404578"/>
    <lineage>
        <taxon>Bacteria</taxon>
        <taxon>Bacillati</taxon>
        <taxon>Actinomycetota</taxon>
        <taxon>Actinomycetes</taxon>
        <taxon>Mycobacteriales</taxon>
        <taxon>Nocardiaceae</taxon>
        <taxon>Nocardia</taxon>
    </lineage>
</organism>
<comment type="caution">
    <text evidence="1">The sequence shown here is derived from an EMBL/GenBank/DDBJ whole genome shotgun (WGS) entry which is preliminary data.</text>
</comment>
<proteinExistence type="predicted"/>
<protein>
    <submittedName>
        <fullName evidence="1">DUF707 domain-containing protein</fullName>
    </submittedName>
</protein>
<dbReference type="RefSeq" id="WP_195132497.1">
    <property type="nucleotide sequence ID" value="NZ_JADLQX010000025.1"/>
</dbReference>
<dbReference type="Proteomes" id="UP000702209">
    <property type="component" value="Unassembled WGS sequence"/>
</dbReference>
<dbReference type="EMBL" id="JADLQX010000025">
    <property type="protein sequence ID" value="MBF6301273.1"/>
    <property type="molecule type" value="Genomic_DNA"/>
</dbReference>
<dbReference type="InterPro" id="IPR029044">
    <property type="entry name" value="Nucleotide-diphossugar_trans"/>
</dbReference>
<gene>
    <name evidence="1" type="ORF">IU459_27575</name>
</gene>
<reference evidence="1 2" key="1">
    <citation type="submission" date="2020-10" db="EMBL/GenBank/DDBJ databases">
        <title>Identification of Nocardia species via Next-generation sequencing and recognition of intraspecies genetic diversity.</title>
        <authorList>
            <person name="Li P."/>
            <person name="Li P."/>
            <person name="Lu B."/>
        </authorList>
    </citation>
    <scope>NUCLEOTIDE SEQUENCE [LARGE SCALE GENOMIC DNA]</scope>
    <source>
        <strain evidence="1 2">BJ06-0157</strain>
    </source>
</reference>
<accession>A0ABS0D2E9</accession>